<dbReference type="InterPro" id="IPR023395">
    <property type="entry name" value="MCP_dom_sf"/>
</dbReference>
<dbReference type="SUPFAM" id="SSF103506">
    <property type="entry name" value="Mitochondrial carrier"/>
    <property type="match status" value="1"/>
</dbReference>
<organism evidence="6 7">
    <name type="scientific">Suillus plorans</name>
    <dbReference type="NCBI Taxonomy" id="116603"/>
    <lineage>
        <taxon>Eukaryota</taxon>
        <taxon>Fungi</taxon>
        <taxon>Dikarya</taxon>
        <taxon>Basidiomycota</taxon>
        <taxon>Agaricomycotina</taxon>
        <taxon>Agaricomycetes</taxon>
        <taxon>Agaricomycetidae</taxon>
        <taxon>Boletales</taxon>
        <taxon>Suillineae</taxon>
        <taxon>Suillaceae</taxon>
        <taxon>Suillus</taxon>
    </lineage>
</organism>
<dbReference type="OrthoDB" id="2655996at2759"/>
<comment type="subcellular location">
    <subcellularLocation>
        <location evidence="1">Membrane</location>
    </subcellularLocation>
</comment>
<dbReference type="GeneID" id="64600950"/>
<reference evidence="6" key="1">
    <citation type="journal article" date="2020" name="New Phytol.">
        <title>Comparative genomics reveals dynamic genome evolution in host specialist ectomycorrhizal fungi.</title>
        <authorList>
            <person name="Lofgren L.A."/>
            <person name="Nguyen N.H."/>
            <person name="Vilgalys R."/>
            <person name="Ruytinx J."/>
            <person name="Liao H.L."/>
            <person name="Branco S."/>
            <person name="Kuo A."/>
            <person name="LaButti K."/>
            <person name="Lipzen A."/>
            <person name="Andreopoulos W."/>
            <person name="Pangilinan J."/>
            <person name="Riley R."/>
            <person name="Hundley H."/>
            <person name="Na H."/>
            <person name="Barry K."/>
            <person name="Grigoriev I.V."/>
            <person name="Stajich J.E."/>
            <person name="Kennedy P.G."/>
        </authorList>
    </citation>
    <scope>NUCLEOTIDE SEQUENCE</scope>
    <source>
        <strain evidence="6">S12</strain>
    </source>
</reference>
<evidence type="ECO:0000256" key="2">
    <source>
        <dbReference type="ARBA" id="ARBA00022692"/>
    </source>
</evidence>
<feature type="transmembrane region" description="Helical" evidence="5">
    <location>
        <begin position="340"/>
        <end position="361"/>
    </location>
</feature>
<keyword evidence="2 5" id="KW-0812">Transmembrane</keyword>
<protein>
    <submittedName>
        <fullName evidence="6">Uncharacterized protein</fullName>
    </submittedName>
</protein>
<evidence type="ECO:0000313" key="6">
    <source>
        <dbReference type="EMBL" id="KAG1789397.1"/>
    </source>
</evidence>
<sequence length="494" mass="56228">MTISYPLCVFLESREERLSPDHCFYRVVEETIQNVIHCPTVLHYMVRSTLENLNEVVEEQRVQEITQYLQTTCPTVSGSDSPAMNSTFINVRAYTACQGGKDPRSRRLARKHIYIQKRLVDDWVNLASTNGTMDSYLFEREFRLLTTFMKLCLIRGLIAVVRLAFTSQDVDVKYEAHGSPCLLTNFLLQWNGWLEFDAGKSVHREKLPYRKLHSIVFSDNSELSLNRGYVRIKGDWSYLNIRLTAGDWTAIPPVCPMLYNELQPHCLRMWNSPPDPNPAKIETMPWTGVLRRVNTEEGIDGLYKGILPTLGFMLFWEQMSIPSIVVIGCLHFGVYDQSTVLIVAIASLVKIIATVIEVVFVNRAVTTREDISSFSLRRALDALLSPTERKHPYRIFSIPGLLATCTLWVLYIVGTIGARHFLFVKQFPENFGNWEDMRPHIPLLVGAVIFSFALNALVLTPLEVMMVRLSIQAKATQVVLLLDTPPVETSGPVR</sequence>
<proteinExistence type="predicted"/>
<evidence type="ECO:0000256" key="3">
    <source>
        <dbReference type="ARBA" id="ARBA00022989"/>
    </source>
</evidence>
<keyword evidence="4 5" id="KW-0472">Membrane</keyword>
<evidence type="ECO:0000313" key="7">
    <source>
        <dbReference type="Proteomes" id="UP000719766"/>
    </source>
</evidence>
<evidence type="ECO:0000256" key="4">
    <source>
        <dbReference type="ARBA" id="ARBA00023136"/>
    </source>
</evidence>
<name>A0A9P7DEK9_9AGAM</name>
<feature type="transmembrane region" description="Helical" evidence="5">
    <location>
        <begin position="395"/>
        <end position="421"/>
    </location>
</feature>
<dbReference type="Proteomes" id="UP000719766">
    <property type="component" value="Unassembled WGS sequence"/>
</dbReference>
<dbReference type="RefSeq" id="XP_041156469.1">
    <property type="nucleotide sequence ID" value="XM_041307186.1"/>
</dbReference>
<gene>
    <name evidence="6" type="ORF">HD556DRAFT_1447013</name>
</gene>
<evidence type="ECO:0000256" key="5">
    <source>
        <dbReference type="SAM" id="Phobius"/>
    </source>
</evidence>
<accession>A0A9P7DEK9</accession>
<comment type="caution">
    <text evidence="6">The sequence shown here is derived from an EMBL/GenBank/DDBJ whole genome shotgun (WGS) entry which is preliminary data.</text>
</comment>
<feature type="transmembrane region" description="Helical" evidence="5">
    <location>
        <begin position="441"/>
        <end position="462"/>
    </location>
</feature>
<dbReference type="EMBL" id="JABBWE010000059">
    <property type="protein sequence ID" value="KAG1789397.1"/>
    <property type="molecule type" value="Genomic_DNA"/>
</dbReference>
<dbReference type="AlphaFoldDB" id="A0A9P7DEK9"/>
<keyword evidence="7" id="KW-1185">Reference proteome</keyword>
<evidence type="ECO:0000256" key="1">
    <source>
        <dbReference type="ARBA" id="ARBA00004370"/>
    </source>
</evidence>
<dbReference type="GO" id="GO:0016020">
    <property type="term" value="C:membrane"/>
    <property type="evidence" value="ECO:0007669"/>
    <property type="project" value="UniProtKB-SubCell"/>
</dbReference>
<keyword evidence="3 5" id="KW-1133">Transmembrane helix</keyword>